<keyword evidence="7" id="KW-0539">Nucleus</keyword>
<dbReference type="InterPro" id="IPR051615">
    <property type="entry name" value="Transcr_Regulatory_Elem"/>
</dbReference>
<comment type="subcellular location">
    <subcellularLocation>
        <location evidence="1">Nucleus</location>
    </subcellularLocation>
</comment>
<evidence type="ECO:0000256" key="8">
    <source>
        <dbReference type="SAM" id="MobiDB-lite"/>
    </source>
</evidence>
<feature type="domain" description="Zn(2)-C6 fungal-type" evidence="9">
    <location>
        <begin position="45"/>
        <end position="77"/>
    </location>
</feature>
<dbReference type="EMBL" id="JANPWZ010000078">
    <property type="protein sequence ID" value="KAJ3579604.1"/>
    <property type="molecule type" value="Genomic_DNA"/>
</dbReference>
<keyword evidence="4" id="KW-0805">Transcription regulation</keyword>
<dbReference type="Proteomes" id="UP001148614">
    <property type="component" value="Unassembled WGS sequence"/>
</dbReference>
<evidence type="ECO:0000256" key="2">
    <source>
        <dbReference type="ARBA" id="ARBA00022723"/>
    </source>
</evidence>
<gene>
    <name evidence="10" type="ORF">NPX13_g969</name>
</gene>
<organism evidence="10 11">
    <name type="scientific">Xylaria arbuscula</name>
    <dbReference type="NCBI Taxonomy" id="114810"/>
    <lineage>
        <taxon>Eukaryota</taxon>
        <taxon>Fungi</taxon>
        <taxon>Dikarya</taxon>
        <taxon>Ascomycota</taxon>
        <taxon>Pezizomycotina</taxon>
        <taxon>Sordariomycetes</taxon>
        <taxon>Xylariomycetidae</taxon>
        <taxon>Xylariales</taxon>
        <taxon>Xylariaceae</taxon>
        <taxon>Xylaria</taxon>
    </lineage>
</organism>
<feature type="compositionally biased region" description="Basic and acidic residues" evidence="8">
    <location>
        <begin position="141"/>
        <end position="152"/>
    </location>
</feature>
<dbReference type="SUPFAM" id="SSF57701">
    <property type="entry name" value="Zn2/Cys6 DNA-binding domain"/>
    <property type="match status" value="1"/>
</dbReference>
<dbReference type="Pfam" id="PF04082">
    <property type="entry name" value="Fungal_trans"/>
    <property type="match status" value="1"/>
</dbReference>
<feature type="region of interest" description="Disordered" evidence="8">
    <location>
        <begin position="776"/>
        <end position="806"/>
    </location>
</feature>
<dbReference type="GO" id="GO:0005634">
    <property type="term" value="C:nucleus"/>
    <property type="evidence" value="ECO:0007669"/>
    <property type="project" value="UniProtKB-SubCell"/>
</dbReference>
<dbReference type="InterPro" id="IPR007219">
    <property type="entry name" value="XnlR_reg_dom"/>
</dbReference>
<evidence type="ECO:0000256" key="4">
    <source>
        <dbReference type="ARBA" id="ARBA00023015"/>
    </source>
</evidence>
<dbReference type="GO" id="GO:0006351">
    <property type="term" value="P:DNA-templated transcription"/>
    <property type="evidence" value="ECO:0007669"/>
    <property type="project" value="InterPro"/>
</dbReference>
<evidence type="ECO:0000256" key="6">
    <source>
        <dbReference type="ARBA" id="ARBA00023163"/>
    </source>
</evidence>
<dbReference type="PANTHER" id="PTHR31313">
    <property type="entry name" value="TY1 ENHANCER ACTIVATOR"/>
    <property type="match status" value="1"/>
</dbReference>
<feature type="compositionally biased region" description="Basic and acidic residues" evidence="8">
    <location>
        <begin position="792"/>
        <end position="806"/>
    </location>
</feature>
<dbReference type="InterPro" id="IPR001138">
    <property type="entry name" value="Zn2Cys6_DnaBD"/>
</dbReference>
<keyword evidence="6" id="KW-0804">Transcription</keyword>
<dbReference type="VEuPathDB" id="FungiDB:F4678DRAFT_415038"/>
<dbReference type="GO" id="GO:0003677">
    <property type="term" value="F:DNA binding"/>
    <property type="evidence" value="ECO:0007669"/>
    <property type="project" value="UniProtKB-KW"/>
</dbReference>
<evidence type="ECO:0000256" key="1">
    <source>
        <dbReference type="ARBA" id="ARBA00004123"/>
    </source>
</evidence>
<evidence type="ECO:0000256" key="7">
    <source>
        <dbReference type="ARBA" id="ARBA00023242"/>
    </source>
</evidence>
<keyword evidence="3" id="KW-0862">Zinc</keyword>
<reference evidence="10" key="1">
    <citation type="submission" date="2022-07" db="EMBL/GenBank/DDBJ databases">
        <title>Genome Sequence of Xylaria arbuscula.</title>
        <authorList>
            <person name="Buettner E."/>
        </authorList>
    </citation>
    <scope>NUCLEOTIDE SEQUENCE</scope>
    <source>
        <strain evidence="10">VT107</strain>
    </source>
</reference>
<dbReference type="InterPro" id="IPR036864">
    <property type="entry name" value="Zn2-C6_fun-type_DNA-bd_sf"/>
</dbReference>
<feature type="region of interest" description="Disordered" evidence="8">
    <location>
        <begin position="219"/>
        <end position="250"/>
    </location>
</feature>
<keyword evidence="2" id="KW-0479">Metal-binding</keyword>
<dbReference type="CDD" id="cd00067">
    <property type="entry name" value="GAL4"/>
    <property type="match status" value="1"/>
</dbReference>
<sequence length="806" mass="88972">MAVSTIREVVSGAEIDISNQENVSQRTDALRRNSKQQIRHRASVACYSCRDRRIRCVVPKGASECMQCKRSGTECVIKMDDERRRPISKAYVSSLSARIGLLEGMLEEKGVAIPPATHPPVTRHEAQCASSGDDFLSSASEARRRSKTDASLRSRHVLSPPYSHEDLAMSESPGEEFGITDGPQLGKEIFQRGHSPSRNSDLKEEDLLEHILFVDDGLSSDKSPRKPSSPSVNSYMPTGSLRRYSVRESPDQVRRAERILRSLSPKTHDYLMQNFWKHHNSVFQVVDRTAFEADRGSEIPRFYSSFLHIILLALGWRFADKDRCDVARINWGNHESAIHREAKQMLDADLERPTGIPSILSLLLLGDLECGVGRDNTGWMYAGMANRLAFEIGYDLSKAPIFTLQTHGQIACVPTGTETIEEEIHKGLFELMSLAGQVVDLGGGPSGSRIIGSVDESTLTSLLTLDEKLRAWYQRLPGHLSWEPDNTRTAPCSYFLLHEQYYAITILLHRSRGDHGQAATTGVTSVSPSSPNTPSEIECSSFGNCTRSSRRICTEAALQFSRIVSESKKRCDFGKICCTSLQPAMVASIALLAAIAQCDDDSDRQLYQSSLEVLTDIIRDMSRSDQPAGQAGNLTEMARRQLHLRIRNPHNASGNLWGQYGLFQSSAPMKIDTYGHFPSSYGCSTLSGHRISAQTPPSSSHSHYMNGGQLNVMSSLVPAFPDSPDSLVNLEPLYSMGVPGIYPSHGMPSTTYTSDNFLRLAPSAKGWGLQSLHAASHIQQPSANPRLSNAGLDRRVRDSAPRAESH</sequence>
<evidence type="ECO:0000313" key="11">
    <source>
        <dbReference type="Proteomes" id="UP001148614"/>
    </source>
</evidence>
<comment type="caution">
    <text evidence="10">The sequence shown here is derived from an EMBL/GenBank/DDBJ whole genome shotgun (WGS) entry which is preliminary data.</text>
</comment>
<dbReference type="Gene3D" id="4.10.240.10">
    <property type="entry name" value="Zn(2)-C6 fungal-type DNA-binding domain"/>
    <property type="match status" value="1"/>
</dbReference>
<dbReference type="AlphaFoldDB" id="A0A9W8NN02"/>
<proteinExistence type="predicted"/>
<dbReference type="PROSITE" id="PS50048">
    <property type="entry name" value="ZN2_CY6_FUNGAL_2"/>
    <property type="match status" value="1"/>
</dbReference>
<evidence type="ECO:0000256" key="3">
    <source>
        <dbReference type="ARBA" id="ARBA00022833"/>
    </source>
</evidence>
<evidence type="ECO:0000259" key="9">
    <source>
        <dbReference type="PROSITE" id="PS50048"/>
    </source>
</evidence>
<evidence type="ECO:0000256" key="5">
    <source>
        <dbReference type="ARBA" id="ARBA00023125"/>
    </source>
</evidence>
<evidence type="ECO:0000313" key="10">
    <source>
        <dbReference type="EMBL" id="KAJ3579604.1"/>
    </source>
</evidence>
<protein>
    <recommendedName>
        <fullName evidence="9">Zn(2)-C6 fungal-type domain-containing protein</fullName>
    </recommendedName>
</protein>
<accession>A0A9W8NN02</accession>
<dbReference type="CDD" id="cd12148">
    <property type="entry name" value="fungal_TF_MHR"/>
    <property type="match status" value="1"/>
</dbReference>
<dbReference type="GO" id="GO:0008270">
    <property type="term" value="F:zinc ion binding"/>
    <property type="evidence" value="ECO:0007669"/>
    <property type="project" value="InterPro"/>
</dbReference>
<dbReference type="PROSITE" id="PS00463">
    <property type="entry name" value="ZN2_CY6_FUNGAL_1"/>
    <property type="match status" value="1"/>
</dbReference>
<name>A0A9W8NN02_9PEZI</name>
<feature type="compositionally biased region" description="Polar residues" evidence="8">
    <location>
        <begin position="777"/>
        <end position="787"/>
    </location>
</feature>
<dbReference type="GO" id="GO:0000981">
    <property type="term" value="F:DNA-binding transcription factor activity, RNA polymerase II-specific"/>
    <property type="evidence" value="ECO:0007669"/>
    <property type="project" value="InterPro"/>
</dbReference>
<dbReference type="PANTHER" id="PTHR31313:SF81">
    <property type="entry name" value="TY1 ENHANCER ACTIVATOR"/>
    <property type="match status" value="1"/>
</dbReference>
<keyword evidence="5" id="KW-0238">DNA-binding</keyword>
<feature type="region of interest" description="Disordered" evidence="8">
    <location>
        <begin position="113"/>
        <end position="200"/>
    </location>
</feature>
<keyword evidence="11" id="KW-1185">Reference proteome</keyword>
<dbReference type="SMART" id="SM00066">
    <property type="entry name" value="GAL4"/>
    <property type="match status" value="1"/>
</dbReference>